<dbReference type="VEuPathDB" id="MicrosporidiaDB:HERIO_905"/>
<dbReference type="VEuPathDB" id="MicrosporidiaDB:A0H76_1049"/>
<accession>A0A1X0QHS5</accession>
<name>A0A1X0QHS5_9MICR</name>
<comment type="caution">
    <text evidence="1">The sequence shown here is derived from an EMBL/GenBank/DDBJ whole genome shotgun (WGS) entry which is preliminary data.</text>
</comment>
<dbReference type="AlphaFoldDB" id="A0A1X0QHS5"/>
<reference evidence="1 2" key="1">
    <citation type="journal article" date="2017" name="Environ. Microbiol.">
        <title>Decay of the glycolytic pathway and adaptation to intranuclear parasitism within Enterocytozoonidae microsporidia.</title>
        <authorList>
            <person name="Wiredu Boakye D."/>
            <person name="Jaroenlak P."/>
            <person name="Prachumwat A."/>
            <person name="Williams T.A."/>
            <person name="Bateman K.S."/>
            <person name="Itsathitphaisarn O."/>
            <person name="Sritunyalucksana K."/>
            <person name="Paszkiewicz K.H."/>
            <person name="Moore K.A."/>
            <person name="Stentiford G.D."/>
            <person name="Williams B.A."/>
        </authorList>
    </citation>
    <scope>NUCLEOTIDE SEQUENCE [LARGE SCALE GENOMIC DNA]</scope>
    <source>
        <strain evidence="2">canceri</strain>
    </source>
</reference>
<evidence type="ECO:0000313" key="2">
    <source>
        <dbReference type="Proteomes" id="UP000192501"/>
    </source>
</evidence>
<dbReference type="Proteomes" id="UP000192501">
    <property type="component" value="Unassembled WGS sequence"/>
</dbReference>
<evidence type="ECO:0000313" key="1">
    <source>
        <dbReference type="EMBL" id="ORD99318.1"/>
    </source>
</evidence>
<gene>
    <name evidence="1" type="ORF">A0H76_1049</name>
</gene>
<dbReference type="EMBL" id="LTAI01000231">
    <property type="protein sequence ID" value="ORD99318.1"/>
    <property type="molecule type" value="Genomic_DNA"/>
</dbReference>
<protein>
    <submittedName>
        <fullName evidence="1">Uncharacterized protein</fullName>
    </submittedName>
</protein>
<sequence length="170" mass="20149">MIYRLFLGIIFKDCSHDYLTRGNSNVLENIILNENFQETENMENFQETEKMNEVVYDNDLNTYQDFDFESFANFLQECDNNVFNQEQNSANINNESFMDNSNTNKSMIKTTENSERKTIKRKIEDDGYFSEKSYEKFLKLSPDIDESSESQNTIKEKNCNDSFNNEIFKI</sequence>
<organism evidence="1 2">
    <name type="scientific">Hepatospora eriocheir</name>
    <dbReference type="NCBI Taxonomy" id="1081669"/>
    <lineage>
        <taxon>Eukaryota</taxon>
        <taxon>Fungi</taxon>
        <taxon>Fungi incertae sedis</taxon>
        <taxon>Microsporidia</taxon>
        <taxon>Hepatosporidae</taxon>
        <taxon>Hepatospora</taxon>
    </lineage>
</organism>
<proteinExistence type="predicted"/>